<dbReference type="AlphaFoldDB" id="A0AAD9MER2"/>
<sequence length="272" mass="29512">MGVSRRQCLIWSIEKFLGDSASPRPYIEDQDEDRNQRRGEAANISMDRNLNNLLKWSIENSSSNNSTVNGSSDNTPPANPASAPSNLTPELMSALFGGPSDAELMKAAMAVVTSTDDPSITLEDRLTAFDNFEQLIESLDNANNMEPLALWTPLLSMLAPEHDDELRRMAAWCVGTAVQNNAASQERLLAMGGIPPLVAIATNADEKEAVRRKAVYALSSAVRNYQPAMDVAVEELAKKGGDGTKVDAMNMVAVDDVMTELRTMAADRKAHS</sequence>
<feature type="region of interest" description="Disordered" evidence="8">
    <location>
        <begin position="61"/>
        <end position="91"/>
    </location>
</feature>
<feature type="domain" description="Nucleotide exchange factor Fes1" evidence="9">
    <location>
        <begin position="50"/>
        <end position="145"/>
    </location>
</feature>
<dbReference type="GO" id="GO:0006417">
    <property type="term" value="P:regulation of translation"/>
    <property type="evidence" value="ECO:0007669"/>
    <property type="project" value="UniProtKB-KW"/>
</dbReference>
<evidence type="ECO:0000256" key="5">
    <source>
        <dbReference type="ARBA" id="ARBA00022845"/>
    </source>
</evidence>
<evidence type="ECO:0000259" key="9">
    <source>
        <dbReference type="Pfam" id="PF08609"/>
    </source>
</evidence>
<dbReference type="FunFam" id="1.25.10.10:FF:000434">
    <property type="entry name" value="Hsp70 nucleotide exchange factor fes1"/>
    <property type="match status" value="1"/>
</dbReference>
<keyword evidence="3" id="KW-0963">Cytoplasm</keyword>
<keyword evidence="11" id="KW-1185">Reference proteome</keyword>
<protein>
    <recommendedName>
        <fullName evidence="9">Nucleotide exchange factor Fes1 domain-containing protein</fullName>
    </recommendedName>
</protein>
<dbReference type="EMBL" id="JAQQPM010000007">
    <property type="protein sequence ID" value="KAK2073727.1"/>
    <property type="molecule type" value="Genomic_DNA"/>
</dbReference>
<accession>A0AAD9MER2</accession>
<evidence type="ECO:0000256" key="3">
    <source>
        <dbReference type="ARBA" id="ARBA00022490"/>
    </source>
</evidence>
<evidence type="ECO:0000256" key="4">
    <source>
        <dbReference type="ARBA" id="ARBA00022737"/>
    </source>
</evidence>
<proteinExistence type="inferred from homology"/>
<evidence type="ECO:0000256" key="7">
    <source>
        <dbReference type="PROSITE-ProRule" id="PRU00259"/>
    </source>
</evidence>
<dbReference type="PANTHER" id="PTHR19316">
    <property type="entry name" value="PROTEIN FOLDING REGULATOR"/>
    <property type="match status" value="1"/>
</dbReference>
<comment type="similarity">
    <text evidence="2">Belongs to the FES1 family.</text>
</comment>
<dbReference type="PANTHER" id="PTHR19316:SF18">
    <property type="entry name" value="HSP70-BINDING PROTEIN 1"/>
    <property type="match status" value="1"/>
</dbReference>
<dbReference type="InterPro" id="IPR011989">
    <property type="entry name" value="ARM-like"/>
</dbReference>
<dbReference type="InterPro" id="IPR000225">
    <property type="entry name" value="Armadillo"/>
</dbReference>
<dbReference type="GO" id="GO:0000774">
    <property type="term" value="F:adenyl-nucleotide exchange factor activity"/>
    <property type="evidence" value="ECO:0007669"/>
    <property type="project" value="TreeGrafter"/>
</dbReference>
<dbReference type="Gene3D" id="1.25.10.10">
    <property type="entry name" value="Leucine-rich Repeat Variant"/>
    <property type="match status" value="1"/>
</dbReference>
<reference evidence="10" key="1">
    <citation type="journal article" date="2023" name="Mol. Plant Microbe Interact.">
        <title>Elucidating the Obligate Nature and Biological Capacity of an Invasive Fungal Corn Pathogen.</title>
        <authorList>
            <person name="MacCready J.S."/>
            <person name="Roggenkamp E.M."/>
            <person name="Gdanetz K."/>
            <person name="Chilvers M.I."/>
        </authorList>
    </citation>
    <scope>NUCLEOTIDE SEQUENCE</scope>
    <source>
        <strain evidence="10">PM02</strain>
    </source>
</reference>
<feature type="region of interest" description="Disordered" evidence="8">
    <location>
        <begin position="21"/>
        <end position="43"/>
    </location>
</feature>
<evidence type="ECO:0000256" key="1">
    <source>
        <dbReference type="ARBA" id="ARBA00004496"/>
    </source>
</evidence>
<dbReference type="Pfam" id="PF08609">
    <property type="entry name" value="Fes1"/>
    <property type="match status" value="1"/>
</dbReference>
<feature type="compositionally biased region" description="Low complexity" evidence="8">
    <location>
        <begin position="61"/>
        <end position="86"/>
    </location>
</feature>
<gene>
    <name evidence="10" type="ORF">P8C59_007979</name>
</gene>
<dbReference type="SUPFAM" id="SSF48371">
    <property type="entry name" value="ARM repeat"/>
    <property type="match status" value="1"/>
</dbReference>
<evidence type="ECO:0000256" key="2">
    <source>
        <dbReference type="ARBA" id="ARBA00011045"/>
    </source>
</evidence>
<dbReference type="InterPro" id="IPR013918">
    <property type="entry name" value="Nucleotide_exch_fac_Fes1"/>
</dbReference>
<organism evidence="10 11">
    <name type="scientific">Phyllachora maydis</name>
    <dbReference type="NCBI Taxonomy" id="1825666"/>
    <lineage>
        <taxon>Eukaryota</taxon>
        <taxon>Fungi</taxon>
        <taxon>Dikarya</taxon>
        <taxon>Ascomycota</taxon>
        <taxon>Pezizomycotina</taxon>
        <taxon>Sordariomycetes</taxon>
        <taxon>Sordariomycetidae</taxon>
        <taxon>Phyllachorales</taxon>
        <taxon>Phyllachoraceae</taxon>
        <taxon>Phyllachora</taxon>
    </lineage>
</organism>
<dbReference type="GO" id="GO:0005783">
    <property type="term" value="C:endoplasmic reticulum"/>
    <property type="evidence" value="ECO:0007669"/>
    <property type="project" value="TreeGrafter"/>
</dbReference>
<dbReference type="InterPro" id="IPR016024">
    <property type="entry name" value="ARM-type_fold"/>
</dbReference>
<evidence type="ECO:0000256" key="6">
    <source>
        <dbReference type="ARBA" id="ARBA00024912"/>
    </source>
</evidence>
<keyword evidence="5" id="KW-0810">Translation regulation</keyword>
<name>A0AAD9MER2_9PEZI</name>
<comment type="function">
    <text evidence="6">Functions as a nucleotide exchange factor (NEF) for Hsp70 chaperones which accelerates the release of ADP. Required for fully efficient Hsp70-mediated folding of proteins.</text>
</comment>
<dbReference type="Proteomes" id="UP001217918">
    <property type="component" value="Unassembled WGS sequence"/>
</dbReference>
<comment type="subcellular location">
    <subcellularLocation>
        <location evidence="1">Cytoplasm</location>
    </subcellularLocation>
</comment>
<evidence type="ECO:0000313" key="11">
    <source>
        <dbReference type="Proteomes" id="UP001217918"/>
    </source>
</evidence>
<keyword evidence="4" id="KW-0677">Repeat</keyword>
<dbReference type="PROSITE" id="PS50176">
    <property type="entry name" value="ARM_REPEAT"/>
    <property type="match status" value="1"/>
</dbReference>
<evidence type="ECO:0000256" key="8">
    <source>
        <dbReference type="SAM" id="MobiDB-lite"/>
    </source>
</evidence>
<feature type="repeat" description="ARM" evidence="7">
    <location>
        <begin position="192"/>
        <end position="220"/>
    </location>
</feature>
<evidence type="ECO:0000313" key="10">
    <source>
        <dbReference type="EMBL" id="KAK2073727.1"/>
    </source>
</evidence>
<comment type="caution">
    <text evidence="10">The sequence shown here is derived from an EMBL/GenBank/DDBJ whole genome shotgun (WGS) entry which is preliminary data.</text>
</comment>
<dbReference type="InterPro" id="IPR050693">
    <property type="entry name" value="Hsp70_NEF-Inhibitors"/>
</dbReference>